<name>A0A9D1XKJ8_9FIRM</name>
<dbReference type="SUPFAM" id="SSF56281">
    <property type="entry name" value="Metallo-hydrolase/oxidoreductase"/>
    <property type="match status" value="1"/>
</dbReference>
<dbReference type="EMBL" id="DXET01000106">
    <property type="protein sequence ID" value="HIX81258.1"/>
    <property type="molecule type" value="Genomic_DNA"/>
</dbReference>
<dbReference type="AlphaFoldDB" id="A0A9D1XKJ8"/>
<dbReference type="Gene3D" id="3.60.15.10">
    <property type="entry name" value="Ribonuclease Z/Hydroxyacylglutathione hydrolase-like"/>
    <property type="match status" value="1"/>
</dbReference>
<proteinExistence type="predicted"/>
<dbReference type="PANTHER" id="PTHR42967:SF1">
    <property type="entry name" value="MBL FOLD METALLO-HYDROLASE"/>
    <property type="match status" value="1"/>
</dbReference>
<accession>A0A9D1XKJ8</accession>
<dbReference type="Proteomes" id="UP000886724">
    <property type="component" value="Unassembled WGS sequence"/>
</dbReference>
<evidence type="ECO:0000313" key="2">
    <source>
        <dbReference type="Proteomes" id="UP000886724"/>
    </source>
</evidence>
<dbReference type="InterPro" id="IPR036866">
    <property type="entry name" value="RibonucZ/Hydroxyglut_hydro"/>
</dbReference>
<protein>
    <submittedName>
        <fullName evidence="1">MBL fold metallo-hydrolase</fullName>
    </submittedName>
</protein>
<dbReference type="PANTHER" id="PTHR42967">
    <property type="entry name" value="METAL DEPENDENT HYDROLASE"/>
    <property type="match status" value="1"/>
</dbReference>
<gene>
    <name evidence="1" type="ORF">H9980_04705</name>
</gene>
<evidence type="ECO:0000313" key="1">
    <source>
        <dbReference type="EMBL" id="HIX81258.1"/>
    </source>
</evidence>
<dbReference type="Pfam" id="PF13483">
    <property type="entry name" value="Lactamase_B_3"/>
    <property type="match status" value="1"/>
</dbReference>
<reference evidence="1" key="2">
    <citation type="submission" date="2021-04" db="EMBL/GenBank/DDBJ databases">
        <authorList>
            <person name="Gilroy R."/>
        </authorList>
    </citation>
    <scope>NUCLEOTIDE SEQUENCE</scope>
    <source>
        <strain evidence="1">ChiGjej1B1-14440</strain>
    </source>
</reference>
<sequence length="220" mass="26188">MKITYLYNSGFLVELEHHLLLFDYYLGNIPKLNKSKPLYVFVSHNHYDHYNPEIYHIDHPNITYIIDQGINNKGIKVAPNKSYQIDDLKIQTLLSTDLGVAFVVNVEDKYLYHGGDLHWWHWIGEPDEDNKYQENTFKQEINKIKNIHFDLLMTALDPRLEETIWWGMDYILKNVTTKYVLPMHFTESTQKMLEAIDNPPLNQYHNIIKIKYEGEEFNLL</sequence>
<reference evidence="1" key="1">
    <citation type="journal article" date="2021" name="PeerJ">
        <title>Extensive microbial diversity within the chicken gut microbiome revealed by metagenomics and culture.</title>
        <authorList>
            <person name="Gilroy R."/>
            <person name="Ravi A."/>
            <person name="Getino M."/>
            <person name="Pursley I."/>
            <person name="Horton D.L."/>
            <person name="Alikhan N.F."/>
            <person name="Baker D."/>
            <person name="Gharbi K."/>
            <person name="Hall N."/>
            <person name="Watson M."/>
            <person name="Adriaenssens E.M."/>
            <person name="Foster-Nyarko E."/>
            <person name="Jarju S."/>
            <person name="Secka A."/>
            <person name="Antonio M."/>
            <person name="Oren A."/>
            <person name="Chaudhuri R.R."/>
            <person name="La Ragione R."/>
            <person name="Hildebrand F."/>
            <person name="Pallen M.J."/>
        </authorList>
    </citation>
    <scope>NUCLEOTIDE SEQUENCE</scope>
    <source>
        <strain evidence="1">ChiGjej1B1-14440</strain>
    </source>
</reference>
<organism evidence="1 2">
    <name type="scientific">Candidatus Erysipelatoclostridium merdavium</name>
    <dbReference type="NCBI Taxonomy" id="2838566"/>
    <lineage>
        <taxon>Bacteria</taxon>
        <taxon>Bacillati</taxon>
        <taxon>Bacillota</taxon>
        <taxon>Erysipelotrichia</taxon>
        <taxon>Erysipelotrichales</taxon>
        <taxon>Erysipelotrichales incertae sedis</taxon>
    </lineage>
</organism>
<comment type="caution">
    <text evidence="1">The sequence shown here is derived from an EMBL/GenBank/DDBJ whole genome shotgun (WGS) entry which is preliminary data.</text>
</comment>